<protein>
    <submittedName>
        <fullName evidence="1">Uncharacterized protein</fullName>
    </submittedName>
</protein>
<accession>A0A066ZXC0</accession>
<dbReference type="EMBL" id="JMIU01000002">
    <property type="protein sequence ID" value="KDN94720.1"/>
    <property type="molecule type" value="Genomic_DNA"/>
</dbReference>
<dbReference type="Proteomes" id="UP000027341">
    <property type="component" value="Unassembled WGS sequence"/>
</dbReference>
<sequence length="101" mass="11437">MFGTFGVLAIGFLVLYFVGMAMLMVHLMGKSAATNNFSSSTKNEVKSVNDELADWESEEDSLDMKKKPLFVNTNHRKVNLDDFTSYSYSKTFSPQNMFNND</sequence>
<name>A0A066ZXC0_HYDMR</name>
<dbReference type="AlphaFoldDB" id="A0A066ZXC0"/>
<gene>
    <name evidence="1" type="ORF">EI16_12550</name>
</gene>
<reference evidence="1 2" key="1">
    <citation type="submission" date="2014-04" db="EMBL/GenBank/DDBJ databases">
        <title>Draft genome sequence of Hydrogenovibrio marinus MH-110, a model organism for aerobic H2 metabolism.</title>
        <authorList>
            <person name="Cha H.J."/>
            <person name="Jo B.H."/>
            <person name="Hwang B.H."/>
        </authorList>
    </citation>
    <scope>NUCLEOTIDE SEQUENCE [LARGE SCALE GENOMIC DNA]</scope>
    <source>
        <strain evidence="1 2">MH-110</strain>
    </source>
</reference>
<evidence type="ECO:0000313" key="1">
    <source>
        <dbReference type="EMBL" id="KDN94720.1"/>
    </source>
</evidence>
<dbReference type="RefSeq" id="WP_029913429.1">
    <property type="nucleotide sequence ID" value="NZ_JMIU01000002.1"/>
</dbReference>
<keyword evidence="2" id="KW-1185">Reference proteome</keyword>
<dbReference type="STRING" id="28885.EI16_12550"/>
<comment type="caution">
    <text evidence="1">The sequence shown here is derived from an EMBL/GenBank/DDBJ whole genome shotgun (WGS) entry which is preliminary data.</text>
</comment>
<proteinExistence type="predicted"/>
<organism evidence="1 2">
    <name type="scientific">Hydrogenovibrio marinus</name>
    <dbReference type="NCBI Taxonomy" id="28885"/>
    <lineage>
        <taxon>Bacteria</taxon>
        <taxon>Pseudomonadati</taxon>
        <taxon>Pseudomonadota</taxon>
        <taxon>Gammaproteobacteria</taxon>
        <taxon>Thiotrichales</taxon>
        <taxon>Piscirickettsiaceae</taxon>
        <taxon>Hydrogenovibrio</taxon>
    </lineage>
</organism>
<evidence type="ECO:0000313" key="2">
    <source>
        <dbReference type="Proteomes" id="UP000027341"/>
    </source>
</evidence>